<comment type="caution">
    <text evidence="6">The sequence shown here is derived from an EMBL/GenBank/DDBJ whole genome shotgun (WGS) entry which is preliminary data.</text>
</comment>
<keyword evidence="2" id="KW-0677">Repeat</keyword>
<evidence type="ECO:0000256" key="2">
    <source>
        <dbReference type="ARBA" id="ARBA00022737"/>
    </source>
</evidence>
<keyword evidence="1" id="KW-0732">Signal</keyword>
<evidence type="ECO:0000259" key="5">
    <source>
        <dbReference type="PROSITE" id="PS50835"/>
    </source>
</evidence>
<evidence type="ECO:0000256" key="4">
    <source>
        <dbReference type="ARBA" id="ARBA00023319"/>
    </source>
</evidence>
<keyword evidence="7" id="KW-1185">Reference proteome</keyword>
<accession>A0ABN9LAT5</accession>
<proteinExistence type="predicted"/>
<dbReference type="InterPro" id="IPR036179">
    <property type="entry name" value="Ig-like_dom_sf"/>
</dbReference>
<dbReference type="Pfam" id="PF07679">
    <property type="entry name" value="I-set"/>
    <property type="match status" value="2"/>
</dbReference>
<dbReference type="InterPro" id="IPR051170">
    <property type="entry name" value="Neural/epithelial_adhesion"/>
</dbReference>
<dbReference type="PANTHER" id="PTHR12231">
    <property type="entry name" value="CTX-RELATED TYPE I TRANSMEMBRANE PROTEIN"/>
    <property type="match status" value="1"/>
</dbReference>
<feature type="domain" description="Ig-like" evidence="5">
    <location>
        <begin position="162"/>
        <end position="249"/>
    </location>
</feature>
<dbReference type="Proteomes" id="UP001176940">
    <property type="component" value="Unassembled WGS sequence"/>
</dbReference>
<sequence>MLEKKLVTMVIVSNAFYSCPMAPNDPSRVVDGDTVIFTKVQERASAVFQCNASNIYGYVLANAFVNVLAERPRILSSQMVYQVIANRPALLHCKSFGSPVPNIEWFKGVQSSVLHGSDYVFHHNGTLEVPVAQKDSSGTYTCVARNKLGTDQKIITLEIKDPTMIISQPEYRVVQRYGNAFFECRFKHDPTLVAEVMWLRNNSELPVDERYTFEKERLMIRNITEKDKGMYTCVAKTTLDRVSASAELSVVGKIFIFSELICLSP</sequence>
<dbReference type="InterPro" id="IPR003599">
    <property type="entry name" value="Ig_sub"/>
</dbReference>
<dbReference type="SUPFAM" id="SSF48726">
    <property type="entry name" value="Immunoglobulin"/>
    <property type="match status" value="2"/>
</dbReference>
<evidence type="ECO:0000313" key="7">
    <source>
        <dbReference type="Proteomes" id="UP001176940"/>
    </source>
</evidence>
<reference evidence="6" key="1">
    <citation type="submission" date="2023-07" db="EMBL/GenBank/DDBJ databases">
        <authorList>
            <person name="Stuckert A."/>
        </authorList>
    </citation>
    <scope>NUCLEOTIDE SEQUENCE</scope>
</reference>
<dbReference type="PROSITE" id="PS51257">
    <property type="entry name" value="PROKAR_LIPOPROTEIN"/>
    <property type="match status" value="1"/>
</dbReference>
<dbReference type="EMBL" id="CAUEEQ010010737">
    <property type="protein sequence ID" value="CAJ0934766.1"/>
    <property type="molecule type" value="Genomic_DNA"/>
</dbReference>
<dbReference type="InterPro" id="IPR013098">
    <property type="entry name" value="Ig_I-set"/>
</dbReference>
<evidence type="ECO:0000256" key="1">
    <source>
        <dbReference type="ARBA" id="ARBA00022729"/>
    </source>
</evidence>
<organism evidence="6 7">
    <name type="scientific">Ranitomeya imitator</name>
    <name type="common">mimic poison frog</name>
    <dbReference type="NCBI Taxonomy" id="111125"/>
    <lineage>
        <taxon>Eukaryota</taxon>
        <taxon>Metazoa</taxon>
        <taxon>Chordata</taxon>
        <taxon>Craniata</taxon>
        <taxon>Vertebrata</taxon>
        <taxon>Euteleostomi</taxon>
        <taxon>Amphibia</taxon>
        <taxon>Batrachia</taxon>
        <taxon>Anura</taxon>
        <taxon>Neobatrachia</taxon>
        <taxon>Hyloidea</taxon>
        <taxon>Dendrobatidae</taxon>
        <taxon>Dendrobatinae</taxon>
        <taxon>Ranitomeya</taxon>
    </lineage>
</organism>
<gene>
    <name evidence="6" type="ORF">RIMI_LOCUS6058759</name>
</gene>
<evidence type="ECO:0000313" key="6">
    <source>
        <dbReference type="EMBL" id="CAJ0934766.1"/>
    </source>
</evidence>
<name>A0ABN9LAT5_9NEOB</name>
<keyword evidence="4" id="KW-0393">Immunoglobulin domain</keyword>
<dbReference type="InterPro" id="IPR007110">
    <property type="entry name" value="Ig-like_dom"/>
</dbReference>
<dbReference type="Gene3D" id="2.60.40.10">
    <property type="entry name" value="Immunoglobulins"/>
    <property type="match status" value="2"/>
</dbReference>
<dbReference type="SMART" id="SM00408">
    <property type="entry name" value="IGc2"/>
    <property type="match status" value="2"/>
</dbReference>
<dbReference type="PROSITE" id="PS50835">
    <property type="entry name" value="IG_LIKE"/>
    <property type="match status" value="2"/>
</dbReference>
<dbReference type="SMART" id="SM00409">
    <property type="entry name" value="IG"/>
    <property type="match status" value="2"/>
</dbReference>
<feature type="domain" description="Ig-like" evidence="5">
    <location>
        <begin position="72"/>
        <end position="156"/>
    </location>
</feature>
<dbReference type="InterPro" id="IPR013783">
    <property type="entry name" value="Ig-like_fold"/>
</dbReference>
<protein>
    <recommendedName>
        <fullName evidence="5">Ig-like domain-containing protein</fullName>
    </recommendedName>
</protein>
<evidence type="ECO:0000256" key="3">
    <source>
        <dbReference type="ARBA" id="ARBA00023157"/>
    </source>
</evidence>
<keyword evidence="3" id="KW-1015">Disulfide bond</keyword>
<dbReference type="PANTHER" id="PTHR12231:SF257">
    <property type="entry name" value="NEURAL CELL ADHESION MOLECULE L1-LIKE PROTEIN"/>
    <property type="match status" value="1"/>
</dbReference>
<dbReference type="InterPro" id="IPR003598">
    <property type="entry name" value="Ig_sub2"/>
</dbReference>